<keyword evidence="3" id="KW-1185">Reference proteome</keyword>
<dbReference type="AlphaFoldDB" id="A0A897N5U5"/>
<organism evidence="2 3">
    <name type="scientific">Halapricum desulfuricans</name>
    <dbReference type="NCBI Taxonomy" id="2841257"/>
    <lineage>
        <taxon>Archaea</taxon>
        <taxon>Methanobacteriati</taxon>
        <taxon>Methanobacteriota</taxon>
        <taxon>Stenosarchaea group</taxon>
        <taxon>Halobacteria</taxon>
        <taxon>Halobacteriales</taxon>
        <taxon>Haloarculaceae</taxon>
        <taxon>Halapricum</taxon>
    </lineage>
</organism>
<dbReference type="Proteomes" id="UP000662973">
    <property type="component" value="Chromosome"/>
</dbReference>
<gene>
    <name evidence="2" type="ORF">HSR122_2393</name>
</gene>
<accession>A0A897N5U5</accession>
<name>A0A897N5U5_9EURY</name>
<protein>
    <submittedName>
        <fullName evidence="2">Uncharacterized protein</fullName>
    </submittedName>
</protein>
<dbReference type="EMBL" id="CP064788">
    <property type="protein sequence ID" value="QSG09770.1"/>
    <property type="molecule type" value="Genomic_DNA"/>
</dbReference>
<dbReference type="KEGG" id="hds:HSR122_2393"/>
<sequence>MSRPAVRTAQAAAGRRRLHARLSGCYRQSPVRPRSGAAGTVRRSRFVPAARR</sequence>
<feature type="compositionally biased region" description="Basic residues" evidence="1">
    <location>
        <begin position="42"/>
        <end position="52"/>
    </location>
</feature>
<evidence type="ECO:0000313" key="2">
    <source>
        <dbReference type="EMBL" id="QSG09770.1"/>
    </source>
</evidence>
<evidence type="ECO:0000256" key="1">
    <source>
        <dbReference type="SAM" id="MobiDB-lite"/>
    </source>
</evidence>
<feature type="region of interest" description="Disordered" evidence="1">
    <location>
        <begin position="27"/>
        <end position="52"/>
    </location>
</feature>
<evidence type="ECO:0000313" key="3">
    <source>
        <dbReference type="Proteomes" id="UP000662973"/>
    </source>
</evidence>
<reference evidence="2 3" key="1">
    <citation type="submission" date="2020-11" db="EMBL/GenBank/DDBJ databases">
        <title>Carbohydrate-dependent, anaerobic sulfur respiration: A novel catabolism in halophilic archaea.</title>
        <authorList>
            <person name="Sorokin D.Y."/>
            <person name="Messina E."/>
            <person name="Smedile F."/>
            <person name="La Cono V."/>
            <person name="Hallsworth J.E."/>
            <person name="Yakimov M.M."/>
        </authorList>
    </citation>
    <scope>NUCLEOTIDE SEQUENCE [LARGE SCALE GENOMIC DNA]</scope>
    <source>
        <strain evidence="2 3">HSR12-2</strain>
    </source>
</reference>
<proteinExistence type="predicted"/>